<dbReference type="Proteomes" id="UP000664699">
    <property type="component" value="Unassembled WGS sequence"/>
</dbReference>
<evidence type="ECO:0000259" key="1">
    <source>
        <dbReference type="Pfam" id="PF00656"/>
    </source>
</evidence>
<organism evidence="2 3">
    <name type="scientific">Agrobacterium burrii</name>
    <dbReference type="NCBI Taxonomy" id="2815339"/>
    <lineage>
        <taxon>Bacteria</taxon>
        <taxon>Pseudomonadati</taxon>
        <taxon>Pseudomonadota</taxon>
        <taxon>Alphaproteobacteria</taxon>
        <taxon>Hyphomicrobiales</taxon>
        <taxon>Rhizobiaceae</taxon>
        <taxon>Rhizobium/Agrobacterium group</taxon>
        <taxon>Agrobacterium</taxon>
        <taxon>Agrobacterium tumefaciens complex</taxon>
    </lineage>
</organism>
<protein>
    <submittedName>
        <fullName evidence="2">Caspase family protein</fullName>
    </submittedName>
</protein>
<keyword evidence="3" id="KW-1185">Reference proteome</keyword>
<dbReference type="RefSeq" id="WP_207134711.1">
    <property type="nucleotide sequence ID" value="NZ_JAFLNA010000008.1"/>
</dbReference>
<reference evidence="2 3" key="1">
    <citation type="submission" date="2021-03" db="EMBL/GenBank/DDBJ databases">
        <title>Whole genome sequence of Agrobacterium sp. strain Rnr.</title>
        <authorList>
            <person name="Mafakheri H."/>
            <person name="Taghavi S.M."/>
            <person name="Nemanja K."/>
            <person name="Osdaghi E."/>
        </authorList>
    </citation>
    <scope>NUCLEOTIDE SEQUENCE [LARGE SCALE GENOMIC DNA]</scope>
    <source>
        <strain evidence="2 3">Rnr</strain>
    </source>
</reference>
<name>A0ABS3EJW8_9HYPH</name>
<sequence length="386" mass="42122">MKLEAARVYDDGVKDAPRTHVLIIGVGHYSHGDDGEQPTVVGSGLGQLTSPPKSALAVAEWFIEEFQNPDHPLGTVTMLLSDEKPPVLNGPELPAATWANVRLALSDWHDAFQTHSGNMTVFYFCGHGVSLGQKAALLLSDFGNEDNAYEPAIDIDALRGTMRNAQPGKQVFLVDCCRTTADALYRNETNIGGRTLSIQPNVKQPGALVRQFLLFPSIDGQQAFGLPNEVSVFTSCFLDAVRFAGFDNETGQWVSTTALILNAIDRLVTCRLPADMLSRTVPTAMNSVSFEFNHIDEPQTARSVVTIDPAVPWPTGVFTASCINNADLAQQQLPSSRDDPYRCCVFEVEYGKWEFSGVPATTPPRIQPAQRTVTRPVAYVKLEVTP</sequence>
<proteinExistence type="predicted"/>
<dbReference type="Pfam" id="PF00656">
    <property type="entry name" value="Peptidase_C14"/>
    <property type="match status" value="1"/>
</dbReference>
<gene>
    <name evidence="2" type="ORF">JZX89_16195</name>
</gene>
<accession>A0ABS3EJW8</accession>
<dbReference type="SUPFAM" id="SSF52129">
    <property type="entry name" value="Caspase-like"/>
    <property type="match status" value="1"/>
</dbReference>
<comment type="caution">
    <text evidence="2">The sequence shown here is derived from an EMBL/GenBank/DDBJ whole genome shotgun (WGS) entry which is preliminary data.</text>
</comment>
<evidence type="ECO:0000313" key="2">
    <source>
        <dbReference type="EMBL" id="MBO0132275.1"/>
    </source>
</evidence>
<dbReference type="EMBL" id="JAFLNA010000008">
    <property type="protein sequence ID" value="MBO0132275.1"/>
    <property type="molecule type" value="Genomic_DNA"/>
</dbReference>
<dbReference type="InterPro" id="IPR029030">
    <property type="entry name" value="Caspase-like_dom_sf"/>
</dbReference>
<dbReference type="InterPro" id="IPR011600">
    <property type="entry name" value="Pept_C14_caspase"/>
</dbReference>
<dbReference type="Gene3D" id="3.40.50.1460">
    <property type="match status" value="1"/>
</dbReference>
<feature type="domain" description="Peptidase C14 caspase" evidence="1">
    <location>
        <begin position="96"/>
        <end position="246"/>
    </location>
</feature>
<evidence type="ECO:0000313" key="3">
    <source>
        <dbReference type="Proteomes" id="UP000664699"/>
    </source>
</evidence>